<sequence length="77" mass="9219">MAVYKNMLVVFFVIATINLCLAKTKWIWQRDDFAEDLDVERRPKMQRDVEKDGIQDEILHRQMKKKRVVPSQDQVVN</sequence>
<proteinExistence type="predicted"/>
<gene>
    <name evidence="1" type="ORF">PACLA_8A048646</name>
</gene>
<accession>A0A7D9EP96</accession>
<organism evidence="1 2">
    <name type="scientific">Paramuricea clavata</name>
    <name type="common">Red gorgonian</name>
    <name type="synonym">Violescent sea-whip</name>
    <dbReference type="NCBI Taxonomy" id="317549"/>
    <lineage>
        <taxon>Eukaryota</taxon>
        <taxon>Metazoa</taxon>
        <taxon>Cnidaria</taxon>
        <taxon>Anthozoa</taxon>
        <taxon>Octocorallia</taxon>
        <taxon>Malacalcyonacea</taxon>
        <taxon>Plexauridae</taxon>
        <taxon>Paramuricea</taxon>
    </lineage>
</organism>
<dbReference type="Proteomes" id="UP001152795">
    <property type="component" value="Unassembled WGS sequence"/>
</dbReference>
<dbReference type="AlphaFoldDB" id="A0A7D9EP96"/>
<evidence type="ECO:0000313" key="2">
    <source>
        <dbReference type="Proteomes" id="UP001152795"/>
    </source>
</evidence>
<name>A0A7D9EP96_PARCT</name>
<protein>
    <submittedName>
        <fullName evidence="1">Uncharacterized protein</fullName>
    </submittedName>
</protein>
<comment type="caution">
    <text evidence="1">The sequence shown here is derived from an EMBL/GenBank/DDBJ whole genome shotgun (WGS) entry which is preliminary data.</text>
</comment>
<reference evidence="1" key="1">
    <citation type="submission" date="2020-04" db="EMBL/GenBank/DDBJ databases">
        <authorList>
            <person name="Alioto T."/>
            <person name="Alioto T."/>
            <person name="Gomez Garrido J."/>
        </authorList>
    </citation>
    <scope>NUCLEOTIDE SEQUENCE</scope>
    <source>
        <strain evidence="1">A484AB</strain>
    </source>
</reference>
<keyword evidence="2" id="KW-1185">Reference proteome</keyword>
<dbReference type="EMBL" id="CACRXK020007388">
    <property type="protein sequence ID" value="CAB4012122.1"/>
    <property type="molecule type" value="Genomic_DNA"/>
</dbReference>
<evidence type="ECO:0000313" key="1">
    <source>
        <dbReference type="EMBL" id="CAB4012122.1"/>
    </source>
</evidence>